<proteinExistence type="predicted"/>
<protein>
    <submittedName>
        <fullName evidence="1">Retrovirus-related Pol polyprotein from transposon 17.6</fullName>
    </submittedName>
</protein>
<dbReference type="GO" id="GO:0003676">
    <property type="term" value="F:nucleic acid binding"/>
    <property type="evidence" value="ECO:0007669"/>
    <property type="project" value="InterPro"/>
</dbReference>
<dbReference type="InterPro" id="IPR036397">
    <property type="entry name" value="RNaseH_sf"/>
</dbReference>
<comment type="caution">
    <text evidence="1">The sequence shown here is derived from an EMBL/GenBank/DDBJ whole genome shotgun (WGS) entry which is preliminary data.</text>
</comment>
<dbReference type="SUPFAM" id="SSF53098">
    <property type="entry name" value="Ribonuclease H-like"/>
    <property type="match status" value="1"/>
</dbReference>
<dbReference type="EMBL" id="BMAW01054125">
    <property type="protein sequence ID" value="GFS94649.1"/>
    <property type="molecule type" value="Genomic_DNA"/>
</dbReference>
<dbReference type="Gene3D" id="3.30.420.10">
    <property type="entry name" value="Ribonuclease H-like superfamily/Ribonuclease H"/>
    <property type="match status" value="1"/>
</dbReference>
<evidence type="ECO:0000313" key="1">
    <source>
        <dbReference type="EMBL" id="GFS94649.1"/>
    </source>
</evidence>
<dbReference type="AlphaFoldDB" id="A0A8X6N4Q8"/>
<dbReference type="InterPro" id="IPR012337">
    <property type="entry name" value="RNaseH-like_sf"/>
</dbReference>
<name>A0A8X6N4Q8_NEPPI</name>
<gene>
    <name evidence="1" type="primary">pol_3241</name>
    <name evidence="1" type="ORF">NPIL_509251</name>
</gene>
<keyword evidence="2" id="KW-1185">Reference proteome</keyword>
<evidence type="ECO:0000313" key="2">
    <source>
        <dbReference type="Proteomes" id="UP000887013"/>
    </source>
</evidence>
<sequence>MIKNLTSNDCSINLKLLKIGYALEIFSDIRGEKIQPYVPERLRFEVFSSLHNLFHPVGPFPPSDSFTYLLTCIEHYNRWPEAIPLSYMSEETVPKCFIANWVSRFGVPSILTTDQRRQFKVSYFLQLKIHVRNTAHPNYSVPHFFEWYG</sequence>
<organism evidence="1 2">
    <name type="scientific">Nephila pilipes</name>
    <name type="common">Giant wood spider</name>
    <name type="synonym">Nephila maculata</name>
    <dbReference type="NCBI Taxonomy" id="299642"/>
    <lineage>
        <taxon>Eukaryota</taxon>
        <taxon>Metazoa</taxon>
        <taxon>Ecdysozoa</taxon>
        <taxon>Arthropoda</taxon>
        <taxon>Chelicerata</taxon>
        <taxon>Arachnida</taxon>
        <taxon>Araneae</taxon>
        <taxon>Araneomorphae</taxon>
        <taxon>Entelegynae</taxon>
        <taxon>Araneoidea</taxon>
        <taxon>Nephilidae</taxon>
        <taxon>Nephila</taxon>
    </lineage>
</organism>
<dbReference type="OrthoDB" id="6537797at2759"/>
<reference evidence="1" key="1">
    <citation type="submission" date="2020-08" db="EMBL/GenBank/DDBJ databases">
        <title>Multicomponent nature underlies the extraordinary mechanical properties of spider dragline silk.</title>
        <authorList>
            <person name="Kono N."/>
            <person name="Nakamura H."/>
            <person name="Mori M."/>
            <person name="Yoshida Y."/>
            <person name="Ohtoshi R."/>
            <person name="Malay A.D."/>
            <person name="Moran D.A.P."/>
            <person name="Tomita M."/>
            <person name="Numata K."/>
            <person name="Arakawa K."/>
        </authorList>
    </citation>
    <scope>NUCLEOTIDE SEQUENCE</scope>
</reference>
<accession>A0A8X6N4Q8</accession>
<dbReference type="Proteomes" id="UP000887013">
    <property type="component" value="Unassembled WGS sequence"/>
</dbReference>